<evidence type="ECO:0000313" key="2">
    <source>
        <dbReference type="Ensembl" id="ENSMODP00000051135.1"/>
    </source>
</evidence>
<evidence type="ECO:0000313" key="3">
    <source>
        <dbReference type="Proteomes" id="UP000002280"/>
    </source>
</evidence>
<feature type="compositionally biased region" description="Basic and acidic residues" evidence="1">
    <location>
        <begin position="1227"/>
        <end position="1241"/>
    </location>
</feature>
<organism evidence="2 3">
    <name type="scientific">Monodelphis domestica</name>
    <name type="common">Gray short-tailed opossum</name>
    <dbReference type="NCBI Taxonomy" id="13616"/>
    <lineage>
        <taxon>Eukaryota</taxon>
        <taxon>Metazoa</taxon>
        <taxon>Chordata</taxon>
        <taxon>Craniata</taxon>
        <taxon>Vertebrata</taxon>
        <taxon>Euteleostomi</taxon>
        <taxon>Mammalia</taxon>
        <taxon>Metatheria</taxon>
        <taxon>Didelphimorphia</taxon>
        <taxon>Didelphidae</taxon>
        <taxon>Monodelphis</taxon>
    </lineage>
</organism>
<feature type="compositionally biased region" description="Acidic residues" evidence="1">
    <location>
        <begin position="1030"/>
        <end position="1050"/>
    </location>
</feature>
<feature type="region of interest" description="Disordered" evidence="1">
    <location>
        <begin position="199"/>
        <end position="347"/>
    </location>
</feature>
<evidence type="ECO:0000256" key="1">
    <source>
        <dbReference type="SAM" id="MobiDB-lite"/>
    </source>
</evidence>
<gene>
    <name evidence="2" type="primary">APOBR</name>
</gene>
<feature type="compositionally biased region" description="Basic and acidic residues" evidence="1">
    <location>
        <begin position="1013"/>
        <end position="1029"/>
    </location>
</feature>
<reference evidence="2" key="3">
    <citation type="submission" date="2025-09" db="UniProtKB">
        <authorList>
            <consortium name="Ensembl"/>
        </authorList>
    </citation>
    <scope>IDENTIFICATION</scope>
</reference>
<reference evidence="2" key="2">
    <citation type="submission" date="2025-08" db="UniProtKB">
        <authorList>
            <consortium name="Ensembl"/>
        </authorList>
    </citation>
    <scope>IDENTIFICATION</scope>
</reference>
<dbReference type="InParanoid" id="A0A5F8GUB9"/>
<dbReference type="FunCoup" id="A0A5F8GUB9">
    <property type="interactions" value="314"/>
</dbReference>
<feature type="region of interest" description="Disordered" evidence="1">
    <location>
        <begin position="1010"/>
        <end position="1057"/>
    </location>
</feature>
<feature type="region of interest" description="Disordered" evidence="1">
    <location>
        <begin position="399"/>
        <end position="419"/>
    </location>
</feature>
<dbReference type="Ensembl" id="ENSMODT00000059173.1">
    <property type="protein sequence ID" value="ENSMODP00000051135.1"/>
    <property type="gene ID" value="ENSMODG00000050004.1"/>
</dbReference>
<dbReference type="InterPro" id="IPR026158">
    <property type="entry name" value="ApolipoprotB_rcpt"/>
</dbReference>
<dbReference type="RefSeq" id="XP_007499513.1">
    <property type="nucleotide sequence ID" value="XM_007499451.3"/>
</dbReference>
<dbReference type="KEGG" id="mdo:103100968"/>
<feature type="compositionally biased region" description="Basic and acidic residues" evidence="1">
    <location>
        <begin position="407"/>
        <end position="417"/>
    </location>
</feature>
<feature type="region of interest" description="Disordered" evidence="1">
    <location>
        <begin position="38"/>
        <end position="71"/>
    </location>
</feature>
<proteinExistence type="predicted"/>
<feature type="compositionally biased region" description="Basic residues" evidence="1">
    <location>
        <begin position="1319"/>
        <end position="1328"/>
    </location>
</feature>
<feature type="region of interest" description="Disordered" evidence="1">
    <location>
        <begin position="479"/>
        <end position="505"/>
    </location>
</feature>
<dbReference type="PANTHER" id="PTHR15964:SF0">
    <property type="entry name" value="APOLIPOPROTEIN B RECEPTOR"/>
    <property type="match status" value="1"/>
</dbReference>
<feature type="region of interest" description="Disordered" evidence="1">
    <location>
        <begin position="1078"/>
        <end position="1289"/>
    </location>
</feature>
<feature type="region of interest" description="Disordered" evidence="1">
    <location>
        <begin position="649"/>
        <end position="690"/>
    </location>
</feature>
<feature type="compositionally biased region" description="Basic and acidic residues" evidence="1">
    <location>
        <begin position="482"/>
        <end position="494"/>
    </location>
</feature>
<accession>A0A5F8GUB9</accession>
<name>A0A5F8GUB9_MONDO</name>
<dbReference type="OMA" id="GTHQGDT"/>
<feature type="region of interest" description="Disordered" evidence="1">
    <location>
        <begin position="602"/>
        <end position="622"/>
    </location>
</feature>
<feature type="compositionally biased region" description="Basic and acidic residues" evidence="1">
    <location>
        <begin position="1181"/>
        <end position="1220"/>
    </location>
</feature>
<dbReference type="GO" id="GO:0006869">
    <property type="term" value="P:lipid transport"/>
    <property type="evidence" value="ECO:0007669"/>
    <property type="project" value="InterPro"/>
</dbReference>
<dbReference type="GO" id="GO:0030228">
    <property type="term" value="F:lipoprotein particle receptor activity"/>
    <property type="evidence" value="ECO:0007669"/>
    <property type="project" value="InterPro"/>
</dbReference>
<keyword evidence="3" id="KW-1185">Reference proteome</keyword>
<feature type="compositionally biased region" description="Basic and acidic residues" evidence="1">
    <location>
        <begin position="297"/>
        <end position="335"/>
    </location>
</feature>
<feature type="region of interest" description="Disordered" evidence="1">
    <location>
        <begin position="1314"/>
        <end position="1405"/>
    </location>
</feature>
<dbReference type="STRING" id="13616.ENSMODP00000051135"/>
<protein>
    <submittedName>
        <fullName evidence="2">Apolipoprotein B receptor</fullName>
    </submittedName>
</protein>
<feature type="compositionally biased region" description="Polar residues" evidence="1">
    <location>
        <begin position="1267"/>
        <end position="1276"/>
    </location>
</feature>
<feature type="compositionally biased region" description="Basic and acidic residues" evidence="1">
    <location>
        <begin position="1079"/>
        <end position="1115"/>
    </location>
</feature>
<dbReference type="CTD" id="55911"/>
<feature type="region of interest" description="Disordered" evidence="1">
    <location>
        <begin position="755"/>
        <end position="920"/>
    </location>
</feature>
<reference evidence="2 3" key="1">
    <citation type="journal article" date="2007" name="Nature">
        <title>Genome of the marsupial Monodelphis domestica reveals innovation in non-coding sequences.</title>
        <authorList>
            <person name="Mikkelsen T.S."/>
            <person name="Wakefield M.J."/>
            <person name="Aken B."/>
            <person name="Amemiya C.T."/>
            <person name="Chang J.L."/>
            <person name="Duke S."/>
            <person name="Garber M."/>
            <person name="Gentles A.J."/>
            <person name="Goodstadt L."/>
            <person name="Heger A."/>
            <person name="Jurka J."/>
            <person name="Kamal M."/>
            <person name="Mauceli E."/>
            <person name="Searle S.M."/>
            <person name="Sharpe T."/>
            <person name="Baker M.L."/>
            <person name="Batzer M.A."/>
            <person name="Benos P.V."/>
            <person name="Belov K."/>
            <person name="Clamp M."/>
            <person name="Cook A."/>
            <person name="Cuff J."/>
            <person name="Das R."/>
            <person name="Davidow L."/>
            <person name="Deakin J.E."/>
            <person name="Fazzari M.J."/>
            <person name="Glass J.L."/>
            <person name="Grabherr M."/>
            <person name="Greally J.M."/>
            <person name="Gu W."/>
            <person name="Hore T.A."/>
            <person name="Huttley G.A."/>
            <person name="Kleber M."/>
            <person name="Jirtle R.L."/>
            <person name="Koina E."/>
            <person name="Lee J.T."/>
            <person name="Mahony S."/>
            <person name="Marra M.A."/>
            <person name="Miller R.D."/>
            <person name="Nicholls R.D."/>
            <person name="Oda M."/>
            <person name="Papenfuss A.T."/>
            <person name="Parra Z.E."/>
            <person name="Pollock D.D."/>
            <person name="Ray D.A."/>
            <person name="Schein J.E."/>
            <person name="Speed T.P."/>
            <person name="Thompson K."/>
            <person name="VandeBerg J.L."/>
            <person name="Wade C.M."/>
            <person name="Walker J.A."/>
            <person name="Waters P.D."/>
            <person name="Webber C."/>
            <person name="Weidman J.R."/>
            <person name="Xie X."/>
            <person name="Zody M.C."/>
            <person name="Baldwin J."/>
            <person name="Abdouelleil A."/>
            <person name="Abdulkadir J."/>
            <person name="Abebe A."/>
            <person name="Abera B."/>
            <person name="Abreu J."/>
            <person name="Acer S.C."/>
            <person name="Aftuck L."/>
            <person name="Alexander A."/>
            <person name="An P."/>
            <person name="Anderson E."/>
            <person name="Anderson S."/>
            <person name="Arachi H."/>
            <person name="Azer M."/>
            <person name="Bachantsang P."/>
            <person name="Barry A."/>
            <person name="Bayul T."/>
            <person name="Berlin A."/>
            <person name="Bessette D."/>
            <person name="Bloom T."/>
            <person name="Bloom T."/>
            <person name="Boguslavskiy L."/>
            <person name="Bonnet C."/>
            <person name="Boukhgalter B."/>
            <person name="Bourzgui I."/>
            <person name="Brown A."/>
            <person name="Cahill P."/>
            <person name="Channer S."/>
            <person name="Cheshatsang Y."/>
            <person name="Chuda L."/>
            <person name="Citroen M."/>
            <person name="Collymore A."/>
            <person name="Cooke P."/>
            <person name="Costello M."/>
            <person name="D'Aco K."/>
            <person name="Daza R."/>
            <person name="De Haan G."/>
            <person name="DeGray S."/>
            <person name="DeMaso C."/>
            <person name="Dhargay N."/>
            <person name="Dooley K."/>
            <person name="Dooley E."/>
            <person name="Doricent M."/>
            <person name="Dorje P."/>
            <person name="Dorjee K."/>
            <person name="Dupes A."/>
            <person name="Elong R."/>
            <person name="Falk J."/>
            <person name="Farina A."/>
            <person name="Faro S."/>
            <person name="Ferguson D."/>
            <person name="Fisher S."/>
            <person name="Foley C.D."/>
            <person name="Franke A."/>
            <person name="Friedrich D."/>
            <person name="Gadbois L."/>
            <person name="Gearin G."/>
            <person name="Gearin C.R."/>
            <person name="Giannoukos G."/>
            <person name="Goode T."/>
            <person name="Graham J."/>
            <person name="Grandbois E."/>
            <person name="Grewal S."/>
            <person name="Gyaltsen K."/>
            <person name="Hafez N."/>
            <person name="Hagos B."/>
            <person name="Hall J."/>
            <person name="Henson C."/>
            <person name="Hollinger A."/>
            <person name="Honan T."/>
            <person name="Huard M.D."/>
            <person name="Hughes L."/>
            <person name="Hurhula B."/>
            <person name="Husby M.E."/>
            <person name="Kamat A."/>
            <person name="Kanga B."/>
            <person name="Kashin S."/>
            <person name="Khazanovich D."/>
            <person name="Kisner P."/>
            <person name="Lance K."/>
            <person name="Lara M."/>
            <person name="Lee W."/>
            <person name="Lennon N."/>
            <person name="Letendre F."/>
            <person name="LeVine R."/>
            <person name="Lipovsky A."/>
            <person name="Liu X."/>
            <person name="Liu J."/>
            <person name="Liu S."/>
            <person name="Lokyitsang T."/>
            <person name="Lokyitsang Y."/>
            <person name="Lubonja R."/>
            <person name="Lui A."/>
            <person name="MacDonald P."/>
            <person name="Magnisalis V."/>
            <person name="Maru K."/>
            <person name="Matthews C."/>
            <person name="McCusker W."/>
            <person name="McDonough S."/>
            <person name="Mehta T."/>
            <person name="Meldrim J."/>
            <person name="Meneus L."/>
            <person name="Mihai O."/>
            <person name="Mihalev A."/>
            <person name="Mihova T."/>
            <person name="Mittelman R."/>
            <person name="Mlenga V."/>
            <person name="Montmayeur A."/>
            <person name="Mulrain L."/>
            <person name="Navidi A."/>
            <person name="Naylor J."/>
            <person name="Negash T."/>
            <person name="Nguyen T."/>
            <person name="Nguyen N."/>
            <person name="Nicol R."/>
            <person name="Norbu C."/>
            <person name="Norbu N."/>
            <person name="Novod N."/>
            <person name="O'Neill B."/>
            <person name="Osman S."/>
            <person name="Markiewicz E."/>
            <person name="Oyono O.L."/>
            <person name="Patti C."/>
            <person name="Phunkhang P."/>
            <person name="Pierre F."/>
            <person name="Priest M."/>
            <person name="Raghuraman S."/>
            <person name="Rege F."/>
            <person name="Reyes R."/>
            <person name="Rise C."/>
            <person name="Rogov P."/>
            <person name="Ross K."/>
            <person name="Ryan E."/>
            <person name="Settipalli S."/>
            <person name="Shea T."/>
            <person name="Sherpa N."/>
            <person name="Shi L."/>
            <person name="Shih D."/>
            <person name="Sparrow T."/>
            <person name="Spaulding J."/>
            <person name="Stalker J."/>
            <person name="Stange-Thomann N."/>
            <person name="Stavropoulos S."/>
            <person name="Stone C."/>
            <person name="Strader C."/>
            <person name="Tesfaye S."/>
            <person name="Thomson T."/>
            <person name="Thoulutsang Y."/>
            <person name="Thoulutsang D."/>
            <person name="Topham K."/>
            <person name="Topping I."/>
            <person name="Tsamla T."/>
            <person name="Vassiliev H."/>
            <person name="Vo A."/>
            <person name="Wangchuk T."/>
            <person name="Wangdi T."/>
            <person name="Weiand M."/>
            <person name="Wilkinson J."/>
            <person name="Wilson A."/>
            <person name="Yadav S."/>
            <person name="Young G."/>
            <person name="Yu Q."/>
            <person name="Zembek L."/>
            <person name="Zhong D."/>
            <person name="Zimmer A."/>
            <person name="Zwirko Z."/>
            <person name="Jaffe D.B."/>
            <person name="Alvarez P."/>
            <person name="Brockman W."/>
            <person name="Butler J."/>
            <person name="Chin C."/>
            <person name="Gnerre S."/>
            <person name="MacCallum I."/>
            <person name="Graves J.A."/>
            <person name="Ponting C.P."/>
            <person name="Breen M."/>
            <person name="Samollow P.B."/>
            <person name="Lander E.S."/>
            <person name="Lindblad-Toh K."/>
        </authorList>
    </citation>
    <scope>NUCLEOTIDE SEQUENCE [LARGE SCALE GENOMIC DNA]</scope>
</reference>
<sequence>MELLRLHFPGVHHALREALVSLSNFASYLLGDTVPSAEERGGKFSRRDEGRVEELGERTAEGSQQAEESEEALAGKEVTIGRDLEDTFFLGGSECKEAWGKGKEKKSGEIQKSETEGIWETEKEVGVGLNEEITRVFRTWDSSNKDFKEIKEAKGEIRGKYKIEGQGTWYMMGTEPKQGQNADTLEARKCQKERILDEGYLESEELASEEKGVKELKAQGEKNQESKEKEVHLRKAENHWRREETEPVREQKEEVKESKPGDPEGRTLVTSGVESENGIIWEDKQDREAQVTGGNVRDWEEAKEGKKAQRVKGEPGNDQRIEMETRKNHEMKKVPDGALGKEFGESRKVEAPEKLELEKHEVKEIWEPEKNGIRCAKKEMEKEVAWEVQYTKPENIDLEKLQGVQEPGEKSERENAVKSEVSITSVMEKAEVREAIKSKIEEITPKKGAEQAWKAEDLEISREWDLEVIQKDWDTEEAVGGDLERKKDEERATEENTFSEEVWTQRKEREEEMADFWVLEKREIVKVLNSGMEIERSWGLEGEAREIYESQSGQTRGQGIQEAKVWKGILDIVSERKEIESVEAKEVMRSLEIELGRPHEIKETERIDDSNEISETRSEKAERVNLMREAEVEKNQELEKSYEIEKVREDQCPKEIEGDWNMEEETGKELMEEDAEEREEQPLGISERETLEGCEMDAHNAQNIKNTENGNVQEVKKQDLALVKAREIMETEVESGQVREIESKGGWKDEKVFIPQTREDKGAWETKGSQEFKYQEAPKAEAKTDWRAKQPEKIEPEKEEKEVRGVWEKELEGGGQEAHIERGHKMEESGARKLQEREKTEAKEYWEAEGEIIRSQETKKVEGSQEREDKSSRSLDREAEGEVIRSQDMKEIEGSQEREDKSSRALGREAEVGWEGNAESPWNSEIVSEKAGLILKKVETGRSQEIEQKVKRDWKEIKRDWNSEEKICQQRIEARESPNLNLLEVGVKEVLEEENKGFWKVKGTKECQATEGMTERDLVEESEVRRTWEREEEGSEGDQETDSVDTEESCIIEKEKSGSNCEKEKFAFCHGAEIQRTVTNKELEFVKEEKLKEGQIKSEEKPGEGKENRETEKEVGGGQDVDCESTWPLEEERQYEEETETEAKAGGSHAEGSRNSMDNQSMEKAEANGGRGLEAENMEDSGNREEVGSQEDRNREELKPTECSDAKEAADWRDGDRDSEAAGVWESSEKTARVWDLEKAKPSQGKGTEEAADTGSGTLEASENRQTEAPSTTNSIALMLSPVPNPAADAQNIWSEAPLPGSYLNLSIPRSRVLLSRNASHRRSRPSFRRVPAPRKDDCDDNEALESSASKLRLFQSEETIVPSPLKPEGTPVPTRKRPPGHGFGLAHPSMMQELQARLGRPKPQ</sequence>
<feature type="compositionally biased region" description="Basic and acidic residues" evidence="1">
    <location>
        <begin position="208"/>
        <end position="265"/>
    </location>
</feature>
<dbReference type="Proteomes" id="UP000002280">
    <property type="component" value="Chromosome 6"/>
</dbReference>
<dbReference type="OrthoDB" id="9450656at2759"/>
<dbReference type="GeneID" id="103100968"/>
<feature type="compositionally biased region" description="Basic and acidic residues" evidence="1">
    <location>
        <begin position="38"/>
        <end position="60"/>
    </location>
</feature>
<dbReference type="PANTHER" id="PTHR15964">
    <property type="entry name" value="APOLIPOPROTEIN B48 RECEPTOR"/>
    <property type="match status" value="1"/>
</dbReference>
<dbReference type="Bgee" id="ENSMODG00000050004">
    <property type="expression patterns" value="Expressed in blood and 11 other cell types or tissues"/>
</dbReference>
<dbReference type="GeneTree" id="ENSGT00970000197238"/>
<feature type="compositionally biased region" description="Basic and acidic residues" evidence="1">
    <location>
        <begin position="755"/>
        <end position="911"/>
    </location>
</feature>